<reference evidence="10" key="1">
    <citation type="journal article" date="2019" name="Int. J. Syst. Evol. Microbiol.">
        <title>The Global Catalogue of Microorganisms (GCM) 10K type strain sequencing project: providing services to taxonomists for standard genome sequencing and annotation.</title>
        <authorList>
            <consortium name="The Broad Institute Genomics Platform"/>
            <consortium name="The Broad Institute Genome Sequencing Center for Infectious Disease"/>
            <person name="Wu L."/>
            <person name="Ma J."/>
        </authorList>
    </citation>
    <scope>NUCLEOTIDE SEQUENCE [LARGE SCALE GENOMIC DNA]</scope>
    <source>
        <strain evidence="10">KACC 12597</strain>
    </source>
</reference>
<evidence type="ECO:0000256" key="5">
    <source>
        <dbReference type="ARBA" id="ARBA00022692"/>
    </source>
</evidence>
<feature type="transmembrane region" description="Helical" evidence="8">
    <location>
        <begin position="201"/>
        <end position="223"/>
    </location>
</feature>
<comment type="caution">
    <text evidence="9">The sequence shown here is derived from an EMBL/GenBank/DDBJ whole genome shotgun (WGS) entry which is preliminary data.</text>
</comment>
<feature type="transmembrane region" description="Helical" evidence="8">
    <location>
        <begin position="173"/>
        <end position="189"/>
    </location>
</feature>
<gene>
    <name evidence="9" type="ORF">ACFSJC_19480</name>
</gene>
<evidence type="ECO:0000256" key="4">
    <source>
        <dbReference type="ARBA" id="ARBA00022475"/>
    </source>
</evidence>
<feature type="transmembrane region" description="Helical" evidence="8">
    <location>
        <begin position="12"/>
        <end position="29"/>
    </location>
</feature>
<keyword evidence="10" id="KW-1185">Reference proteome</keyword>
<comment type="subcellular location">
    <subcellularLocation>
        <location evidence="1">Cell membrane</location>
        <topology evidence="1">Multi-pass membrane protein</topology>
    </subcellularLocation>
</comment>
<dbReference type="RefSeq" id="WP_386028900.1">
    <property type="nucleotide sequence ID" value="NZ_JBHUHX010000062.1"/>
</dbReference>
<keyword evidence="5 8" id="KW-0812">Transmembrane</keyword>
<keyword evidence="4" id="KW-1003">Cell membrane</keyword>
<dbReference type="EMBL" id="JBHUHX010000062">
    <property type="protein sequence ID" value="MFD2114036.1"/>
    <property type="molecule type" value="Genomic_DNA"/>
</dbReference>
<evidence type="ECO:0000256" key="8">
    <source>
        <dbReference type="SAM" id="Phobius"/>
    </source>
</evidence>
<dbReference type="InterPro" id="IPR038770">
    <property type="entry name" value="Na+/solute_symporter_sf"/>
</dbReference>
<keyword evidence="6 8" id="KW-1133">Transmembrane helix</keyword>
<sequence>MHSLLSNLDFALSVTGPIMLVLALGVWLTRRGLLTDAFADVGSRLVFNVTLPILLFITISQTHYTQAANLRLLAVGLMGTLASYLLFELVAAATVEPRRDRGVVVQGAFRANMGIVGLAYCVNAYGDVAMATAALYLGVVTLFFNVLAVVTLNRSLSEHRSLVPILKDIARNPLIIAILSALPFAYFEVRLPDLLLQTGEYFAQMTLPLALLCTGGSMSLRALHLDSRNALIGAFGKVVVTPLVVTGMGYLVGLRGMELGILFLMSSAPTAAASYVMARAMGGNAALAANIIVLSTIGSIVFTSLGITLLHTFGVIR</sequence>
<organism evidence="9 10">
    <name type="scientific">Thiorhodococcus fuscus</name>
    <dbReference type="NCBI Taxonomy" id="527200"/>
    <lineage>
        <taxon>Bacteria</taxon>
        <taxon>Pseudomonadati</taxon>
        <taxon>Pseudomonadota</taxon>
        <taxon>Gammaproteobacteria</taxon>
        <taxon>Chromatiales</taxon>
        <taxon>Chromatiaceae</taxon>
        <taxon>Thiorhodococcus</taxon>
    </lineage>
</organism>
<dbReference type="PANTHER" id="PTHR36838:SF4">
    <property type="entry name" value="AUXIN EFFLUX CARRIER FAMILY PROTEIN"/>
    <property type="match status" value="1"/>
</dbReference>
<dbReference type="InterPro" id="IPR004776">
    <property type="entry name" value="Mem_transp_PIN-like"/>
</dbReference>
<dbReference type="Proteomes" id="UP001597337">
    <property type="component" value="Unassembled WGS sequence"/>
</dbReference>
<evidence type="ECO:0000313" key="9">
    <source>
        <dbReference type="EMBL" id="MFD2114036.1"/>
    </source>
</evidence>
<proteinExistence type="inferred from homology"/>
<feature type="transmembrane region" description="Helical" evidence="8">
    <location>
        <begin position="107"/>
        <end position="125"/>
    </location>
</feature>
<evidence type="ECO:0000313" key="10">
    <source>
        <dbReference type="Proteomes" id="UP001597337"/>
    </source>
</evidence>
<evidence type="ECO:0000256" key="1">
    <source>
        <dbReference type="ARBA" id="ARBA00004651"/>
    </source>
</evidence>
<feature type="transmembrane region" description="Helical" evidence="8">
    <location>
        <begin position="230"/>
        <end position="253"/>
    </location>
</feature>
<evidence type="ECO:0000256" key="7">
    <source>
        <dbReference type="ARBA" id="ARBA00023136"/>
    </source>
</evidence>
<comment type="similarity">
    <text evidence="2">Belongs to the auxin efflux carrier (TC 2.A.69) family.</text>
</comment>
<evidence type="ECO:0000256" key="6">
    <source>
        <dbReference type="ARBA" id="ARBA00022989"/>
    </source>
</evidence>
<feature type="transmembrane region" description="Helical" evidence="8">
    <location>
        <begin position="285"/>
        <end position="310"/>
    </location>
</feature>
<accession>A0ABW4YEB7</accession>
<keyword evidence="7 8" id="KW-0472">Membrane</keyword>
<feature type="transmembrane region" description="Helical" evidence="8">
    <location>
        <begin position="72"/>
        <end position="95"/>
    </location>
</feature>
<dbReference type="Pfam" id="PF03547">
    <property type="entry name" value="Mem_trans"/>
    <property type="match status" value="1"/>
</dbReference>
<evidence type="ECO:0000256" key="3">
    <source>
        <dbReference type="ARBA" id="ARBA00022448"/>
    </source>
</evidence>
<evidence type="ECO:0000256" key="2">
    <source>
        <dbReference type="ARBA" id="ARBA00010145"/>
    </source>
</evidence>
<dbReference type="PANTHER" id="PTHR36838">
    <property type="entry name" value="AUXIN EFFLUX CARRIER FAMILY PROTEIN"/>
    <property type="match status" value="1"/>
</dbReference>
<protein>
    <submittedName>
        <fullName evidence="9">AEC family transporter</fullName>
    </submittedName>
</protein>
<feature type="transmembrane region" description="Helical" evidence="8">
    <location>
        <begin position="259"/>
        <end position="278"/>
    </location>
</feature>
<name>A0ABW4YEB7_9GAMM</name>
<dbReference type="Gene3D" id="1.20.1530.20">
    <property type="match status" value="1"/>
</dbReference>
<feature type="transmembrane region" description="Helical" evidence="8">
    <location>
        <begin position="131"/>
        <end position="152"/>
    </location>
</feature>
<keyword evidence="3" id="KW-0813">Transport</keyword>
<feature type="transmembrane region" description="Helical" evidence="8">
    <location>
        <begin position="41"/>
        <end position="60"/>
    </location>
</feature>